<dbReference type="PANTHER" id="PTHR33321:SF15">
    <property type="entry name" value="PLANT BASIC SECRETORY PROTEIN (BSP) FAMILY PROTEIN"/>
    <property type="match status" value="1"/>
</dbReference>
<proteinExistence type="predicted"/>
<name>A0A7J7HFV7_CAMSI</name>
<reference evidence="2" key="1">
    <citation type="journal article" date="2020" name="Nat. Commun.">
        <title>Genome assembly of wild tea tree DASZ reveals pedigree and selection history of tea varieties.</title>
        <authorList>
            <person name="Zhang W."/>
            <person name="Zhang Y."/>
            <person name="Qiu H."/>
            <person name="Guo Y."/>
            <person name="Wan H."/>
            <person name="Zhang X."/>
            <person name="Scossa F."/>
            <person name="Alseekh S."/>
            <person name="Zhang Q."/>
            <person name="Wang P."/>
            <person name="Xu L."/>
            <person name="Schmidt M.H."/>
            <person name="Jia X."/>
            <person name="Li D."/>
            <person name="Zhu A."/>
            <person name="Guo F."/>
            <person name="Chen W."/>
            <person name="Ni D."/>
            <person name="Usadel B."/>
            <person name="Fernie A.R."/>
            <person name="Wen W."/>
        </authorList>
    </citation>
    <scope>NUCLEOTIDE SEQUENCE [LARGE SCALE GENOMIC DNA]</scope>
    <source>
        <strain evidence="2">cv. G240</strain>
    </source>
</reference>
<dbReference type="PANTHER" id="PTHR33321">
    <property type="match status" value="1"/>
</dbReference>
<evidence type="ECO:0000313" key="2">
    <source>
        <dbReference type="Proteomes" id="UP000593564"/>
    </source>
</evidence>
<dbReference type="InterPro" id="IPR007541">
    <property type="entry name" value="Uncharacterised_BSP"/>
</dbReference>
<dbReference type="Proteomes" id="UP000593564">
    <property type="component" value="Unassembled WGS sequence"/>
</dbReference>
<dbReference type="EMBL" id="JACBKZ010000004">
    <property type="protein sequence ID" value="KAF5951792.1"/>
    <property type="molecule type" value="Genomic_DNA"/>
</dbReference>
<dbReference type="AlphaFoldDB" id="A0A7J7HFV7"/>
<organism evidence="1 2">
    <name type="scientific">Camellia sinensis</name>
    <name type="common">Tea plant</name>
    <name type="synonym">Thea sinensis</name>
    <dbReference type="NCBI Taxonomy" id="4442"/>
    <lineage>
        <taxon>Eukaryota</taxon>
        <taxon>Viridiplantae</taxon>
        <taxon>Streptophyta</taxon>
        <taxon>Embryophyta</taxon>
        <taxon>Tracheophyta</taxon>
        <taxon>Spermatophyta</taxon>
        <taxon>Magnoliopsida</taxon>
        <taxon>eudicotyledons</taxon>
        <taxon>Gunneridae</taxon>
        <taxon>Pentapetalae</taxon>
        <taxon>asterids</taxon>
        <taxon>Ericales</taxon>
        <taxon>Theaceae</taxon>
        <taxon>Camellia</taxon>
    </lineage>
</organism>
<evidence type="ECO:0008006" key="3">
    <source>
        <dbReference type="Google" id="ProtNLM"/>
    </source>
</evidence>
<keyword evidence="2" id="KW-1185">Reference proteome</keyword>
<comment type="caution">
    <text evidence="1">The sequence shown here is derived from an EMBL/GenBank/DDBJ whole genome shotgun (WGS) entry which is preliminary data.</text>
</comment>
<accession>A0A7J7HFV7</accession>
<reference evidence="1 2" key="2">
    <citation type="submission" date="2020-07" db="EMBL/GenBank/DDBJ databases">
        <title>Genome assembly of wild tea tree DASZ reveals pedigree and selection history of tea varieties.</title>
        <authorList>
            <person name="Zhang W."/>
        </authorList>
    </citation>
    <scope>NUCLEOTIDE SEQUENCE [LARGE SCALE GENOMIC DNA]</scope>
    <source>
        <strain evidence="2">cv. G240</strain>
        <tissue evidence="1">Leaf</tissue>
    </source>
</reference>
<evidence type="ECO:0000313" key="1">
    <source>
        <dbReference type="EMBL" id="KAF5951792.1"/>
    </source>
</evidence>
<gene>
    <name evidence="1" type="ORF">HYC85_009736</name>
</gene>
<dbReference type="Pfam" id="PF04450">
    <property type="entry name" value="BSP"/>
    <property type="match status" value="1"/>
</dbReference>
<protein>
    <recommendedName>
        <fullName evidence="3">Basic secretory protease</fullName>
    </recommendedName>
</protein>
<sequence>MGYGNTINVSAMYLLGYQGNLKWEFTSLIYHEMSHIWQWSGNGQAPGGLTDGIADYRILKANYYPPAFAKPGTGKRWDQGYDFTVRFLEYCQGRPWSNKPSKKSVGPN</sequence>